<evidence type="ECO:0000259" key="2">
    <source>
        <dbReference type="Pfam" id="PF07971"/>
    </source>
</evidence>
<dbReference type="Pfam" id="PF17678">
    <property type="entry name" value="Glyco_hydro_92N"/>
    <property type="match status" value="1"/>
</dbReference>
<dbReference type="Gene3D" id="2.60.120.260">
    <property type="entry name" value="Galactose-binding domain-like"/>
    <property type="match status" value="1"/>
</dbReference>
<protein>
    <submittedName>
        <fullName evidence="4">Glycoside hydrolase family 92 protein</fullName>
    </submittedName>
</protein>
<dbReference type="InterPro" id="IPR041371">
    <property type="entry name" value="GH92_N"/>
</dbReference>
<feature type="domain" description="Glycosyl hydrolase family 92" evidence="2">
    <location>
        <begin position="267"/>
        <end position="724"/>
    </location>
</feature>
<comment type="caution">
    <text evidence="4">The sequence shown here is derived from an EMBL/GenBank/DDBJ whole genome shotgun (WGS) entry which is preliminary data.</text>
</comment>
<organism evidence="4">
    <name type="scientific">Caldithrix abyssi</name>
    <dbReference type="NCBI Taxonomy" id="187145"/>
    <lineage>
        <taxon>Bacteria</taxon>
        <taxon>Pseudomonadati</taxon>
        <taxon>Calditrichota</taxon>
        <taxon>Calditrichia</taxon>
        <taxon>Calditrichales</taxon>
        <taxon>Calditrichaceae</taxon>
        <taxon>Caldithrix</taxon>
    </lineage>
</organism>
<dbReference type="InterPro" id="IPR008928">
    <property type="entry name" value="6-hairpin_glycosidase_sf"/>
</dbReference>
<dbReference type="PANTHER" id="PTHR12143">
    <property type="entry name" value="PEPTIDE N-GLYCANASE PNGASE -RELATED"/>
    <property type="match status" value="1"/>
</dbReference>
<dbReference type="EMBL" id="DRQG01000020">
    <property type="protein sequence ID" value="HGY54459.1"/>
    <property type="molecule type" value="Genomic_DNA"/>
</dbReference>
<feature type="signal peptide" evidence="1">
    <location>
        <begin position="1"/>
        <end position="21"/>
    </location>
</feature>
<dbReference type="Proteomes" id="UP000885779">
    <property type="component" value="Unassembled WGS sequence"/>
</dbReference>
<dbReference type="Gene3D" id="2.70.98.10">
    <property type="match status" value="1"/>
</dbReference>
<sequence>MKNILILYAAGLVFLAAVCTAQNSPADYVDPFIGTGGHGHTYPGATLPFGMVQLSPDTRLEGWDGCSGYHYSDSIIYGFSHTHLSGTGIADYCDILFMPSSGRYFLNNGYKQGPDKGYASRFRKESEKAAPGWYAVRLDDYDIDVELTATTRAGLHKYIFPAGKSAYVILDLTHRDEVLESSFHQINAYEIEGLRRSRSWAKDQVVYFAARFSRPVKKLMLAQDDSIRENQTSAEGKNIKAVFDFGRWNGAEPLEIKVAISAVDADGARKNLHSELPGWDFEAIKKAARSAWNRELGKIEIDADDSTKTIFYTALYHTMAAPNVFMDTDGRYRGTDFKIHRADDFTNYTVFSLWDTYRAAHPLYTILDQKRTNDFIRTFIHQYENGGLLPVWELAANYTGTMIGYHAVSVIADAWLKGIRDYDAAKAFETMKHSAMLDHLGLDSYKRLGYIPGHLEAESVSKTLEYAYDDWCIAQMAKGLGREQDYAYFLQRAQSYKNLYDPRSGFMRPKLHGMWKHPFDPAEVDFNYTEANAWQYSFYVPQDVSGLMELMGGKKRFAARLDSLFSAKPQTTGRRQADITGLIGQYAHGNEPSHHMAYLYNYAGKPWKTQALARRILSEMYSTRPDGYIGNEDCGQMSAWYVLSAMGFYPLTPGDGLYVIGSPALRQARIHLENGRTFTVKAENLTAENKYIQSARLNGKPYNRSYLSHQTLMNGGELVFVMGPRPNRQWGTGEGRMPVSVINEQPILPLPYTDVKKRLFNGSVTVGLHHIVPGARIYYAIGEDSTKENFRLYEAPLKIDKSATIYFYARKNGLRSGTERLDLLQFPEGRSIRLLTRPGSQYTAGSDSALIDGIFGGDDFRNGSWQGYEGIDLQAVVDLGKPTRITQLAANFLQDINSWIFMPLYVEFYASDDGVRFHRLGRVDNAVPANQWGRIVRAFTLPVTAQTVRYVKVVAKNRGLCPDWHKGRGGKAWIFTDEITIK</sequence>
<evidence type="ECO:0000313" key="4">
    <source>
        <dbReference type="EMBL" id="HGY54459.1"/>
    </source>
</evidence>
<dbReference type="Gene3D" id="1.20.1610.10">
    <property type="entry name" value="alpha-1,2-mannosidases domains"/>
    <property type="match status" value="1"/>
</dbReference>
<dbReference type="GO" id="GO:0000224">
    <property type="term" value="F:peptide-N4-(N-acetyl-beta-glucosaminyl)asparagine amidase activity"/>
    <property type="evidence" value="ECO:0007669"/>
    <property type="project" value="TreeGrafter"/>
</dbReference>
<name>A0A7V4U081_CALAY</name>
<dbReference type="Gene3D" id="1.20.1050.60">
    <property type="entry name" value="alpha-1,2-mannosidase"/>
    <property type="match status" value="1"/>
</dbReference>
<evidence type="ECO:0000256" key="1">
    <source>
        <dbReference type="SAM" id="SignalP"/>
    </source>
</evidence>
<dbReference type="InterPro" id="IPR012939">
    <property type="entry name" value="Glyco_hydro_92"/>
</dbReference>
<keyword evidence="4" id="KW-0378">Hydrolase</keyword>
<feature type="chain" id="PRO_5030607796" evidence="1">
    <location>
        <begin position="22"/>
        <end position="982"/>
    </location>
</feature>
<gene>
    <name evidence="4" type="ORF">ENK44_02030</name>
</gene>
<evidence type="ECO:0000259" key="3">
    <source>
        <dbReference type="Pfam" id="PF17678"/>
    </source>
</evidence>
<dbReference type="GO" id="GO:0006516">
    <property type="term" value="P:glycoprotein catabolic process"/>
    <property type="evidence" value="ECO:0007669"/>
    <property type="project" value="TreeGrafter"/>
</dbReference>
<dbReference type="InterPro" id="IPR008979">
    <property type="entry name" value="Galactose-bd-like_sf"/>
</dbReference>
<dbReference type="FunFam" id="1.20.1610.10:FF:000001">
    <property type="entry name" value="Putative alpha-1,2-mannosidase"/>
    <property type="match status" value="1"/>
</dbReference>
<dbReference type="PANTHER" id="PTHR12143:SF39">
    <property type="entry name" value="SECRETED PROTEIN"/>
    <property type="match status" value="1"/>
</dbReference>
<keyword evidence="1" id="KW-0732">Signal</keyword>
<accession>A0A7V4U081</accession>
<dbReference type="InterPro" id="IPR050883">
    <property type="entry name" value="PNGase"/>
</dbReference>
<dbReference type="NCBIfam" id="TIGR01180">
    <property type="entry name" value="aman2_put"/>
    <property type="match status" value="1"/>
</dbReference>
<dbReference type="FunFam" id="3.30.2080.10:FF:000001">
    <property type="entry name" value="Alpha-1,2-mannosidase subfamily"/>
    <property type="match status" value="1"/>
</dbReference>
<dbReference type="GO" id="GO:0005829">
    <property type="term" value="C:cytosol"/>
    <property type="evidence" value="ECO:0007669"/>
    <property type="project" value="TreeGrafter"/>
</dbReference>
<dbReference type="FunFam" id="1.20.1050.60:FF:000001">
    <property type="entry name" value="Putative alpha-1,2-mannosidase"/>
    <property type="match status" value="1"/>
</dbReference>
<dbReference type="GO" id="GO:0005975">
    <property type="term" value="P:carbohydrate metabolic process"/>
    <property type="evidence" value="ECO:0007669"/>
    <property type="project" value="InterPro"/>
</dbReference>
<dbReference type="Gene3D" id="3.30.2080.10">
    <property type="entry name" value="GH92 mannosidase domain"/>
    <property type="match status" value="1"/>
</dbReference>
<dbReference type="GO" id="GO:0030246">
    <property type="term" value="F:carbohydrate binding"/>
    <property type="evidence" value="ECO:0007669"/>
    <property type="project" value="InterPro"/>
</dbReference>
<feature type="domain" description="Glycosyl hydrolase family 92 N-terminal" evidence="3">
    <location>
        <begin position="28"/>
        <end position="261"/>
    </location>
</feature>
<dbReference type="SUPFAM" id="SSF48208">
    <property type="entry name" value="Six-hairpin glycosidases"/>
    <property type="match status" value="1"/>
</dbReference>
<dbReference type="Pfam" id="PF07971">
    <property type="entry name" value="Glyco_hydro_92"/>
    <property type="match status" value="1"/>
</dbReference>
<proteinExistence type="predicted"/>
<dbReference type="InterPro" id="IPR014718">
    <property type="entry name" value="GH-type_carb-bd"/>
</dbReference>
<dbReference type="AlphaFoldDB" id="A0A7V4U081"/>
<dbReference type="InterPro" id="IPR005887">
    <property type="entry name" value="GH92_a_mannosidase_put"/>
</dbReference>
<reference evidence="4" key="1">
    <citation type="journal article" date="2020" name="mSystems">
        <title>Genome- and Community-Level Interaction Insights into Carbon Utilization and Element Cycling Functions of Hydrothermarchaeota in Hydrothermal Sediment.</title>
        <authorList>
            <person name="Zhou Z."/>
            <person name="Liu Y."/>
            <person name="Xu W."/>
            <person name="Pan J."/>
            <person name="Luo Z.H."/>
            <person name="Li M."/>
        </authorList>
    </citation>
    <scope>NUCLEOTIDE SEQUENCE [LARGE SCALE GENOMIC DNA]</scope>
    <source>
        <strain evidence="4">HyVt-577</strain>
    </source>
</reference>
<dbReference type="SUPFAM" id="SSF49785">
    <property type="entry name" value="Galactose-binding domain-like"/>
    <property type="match status" value="1"/>
</dbReference>